<dbReference type="Gene3D" id="2.120.10.70">
    <property type="entry name" value="Fucose-specific lectin"/>
    <property type="match status" value="2"/>
</dbReference>
<accession>A0ABP9FW55</accession>
<dbReference type="Gene3D" id="2.60.40.10">
    <property type="entry name" value="Immunoglobulins"/>
    <property type="match status" value="1"/>
</dbReference>
<keyword evidence="3" id="KW-1185">Reference proteome</keyword>
<dbReference type="SUPFAM" id="SSF89372">
    <property type="entry name" value="Fucose-specific lectin"/>
    <property type="match status" value="1"/>
</dbReference>
<dbReference type="CDD" id="cd00063">
    <property type="entry name" value="FN3"/>
    <property type="match status" value="1"/>
</dbReference>
<organism evidence="2 3">
    <name type="scientific">Mucilaginibacter defluvii</name>
    <dbReference type="NCBI Taxonomy" id="1196019"/>
    <lineage>
        <taxon>Bacteria</taxon>
        <taxon>Pseudomonadati</taxon>
        <taxon>Bacteroidota</taxon>
        <taxon>Sphingobacteriia</taxon>
        <taxon>Sphingobacteriales</taxon>
        <taxon>Sphingobacteriaceae</taxon>
        <taxon>Mucilaginibacter</taxon>
    </lineage>
</organism>
<proteinExistence type="predicted"/>
<protein>
    <recommendedName>
        <fullName evidence="1">Fibronectin type-III domain-containing protein</fullName>
    </recommendedName>
</protein>
<dbReference type="SMART" id="SM00060">
    <property type="entry name" value="FN3"/>
    <property type="match status" value="1"/>
</dbReference>
<dbReference type="InterPro" id="IPR003961">
    <property type="entry name" value="FN3_dom"/>
</dbReference>
<dbReference type="SUPFAM" id="SSF49265">
    <property type="entry name" value="Fibronectin type III"/>
    <property type="match status" value="1"/>
</dbReference>
<sequence length="501" mass="50940">MPDDAGFEQYWETFSVQLTPLALAAEGSASPEKPPAPLVLPFDDIGPTHIGVHWQAGYNFDSYFINITEKALPGQPPNAPRTIHHGDDGEWGFQRVDDLKPKTTYLVQVQGCTKSFFGLLSNNCWEWSPVVECTTRPASSFAVRPPAGAALAASQQYGIDDQTDVFVVDGTGAVNVFWVNGGRPWNGPYAITAPGAAPVGAKVVASPQWGVHGQTDVFFVDNNGAVNVLWVNAGGSWKGPQAISPSGFAPAGAALAVSRQFGLDQTDVFAVGNNGAIHVLWATGGGAWNGPVPISPAGFAPAGAQLAASKQFGLEQTVVFVIGNSGAVHVLWAGGSGPWAGPAPISPAGFAPPGGALAASQQFGLDQTVVFVADNAGAVNVLWAGGGGAWAGPAALSPAGFTSPGAGITASQQFGAGAQTDVFVVGNNGALNVLWVGGGGAWNGPAPLTPGGFAPAGAALAASKQHGSEQLDVFLVDNAGTVNVSWVSSPEGWKGPAALHV</sequence>
<dbReference type="PROSITE" id="PS50853">
    <property type="entry name" value="FN3"/>
    <property type="match status" value="1"/>
</dbReference>
<evidence type="ECO:0000259" key="1">
    <source>
        <dbReference type="PROSITE" id="PS50853"/>
    </source>
</evidence>
<feature type="domain" description="Fibronectin type-III" evidence="1">
    <location>
        <begin position="34"/>
        <end position="138"/>
    </location>
</feature>
<name>A0ABP9FW55_9SPHI</name>
<evidence type="ECO:0000313" key="2">
    <source>
        <dbReference type="EMBL" id="GAA4919277.1"/>
    </source>
</evidence>
<evidence type="ECO:0000313" key="3">
    <source>
        <dbReference type="Proteomes" id="UP001501436"/>
    </source>
</evidence>
<dbReference type="EMBL" id="BAABJI010000002">
    <property type="protein sequence ID" value="GAA4919277.1"/>
    <property type="molecule type" value="Genomic_DNA"/>
</dbReference>
<dbReference type="InterPro" id="IPR036116">
    <property type="entry name" value="FN3_sf"/>
</dbReference>
<dbReference type="Proteomes" id="UP001501436">
    <property type="component" value="Unassembled WGS sequence"/>
</dbReference>
<comment type="caution">
    <text evidence="2">The sequence shown here is derived from an EMBL/GenBank/DDBJ whole genome shotgun (WGS) entry which is preliminary data.</text>
</comment>
<gene>
    <name evidence="2" type="ORF">GCM10023313_23660</name>
</gene>
<dbReference type="InterPro" id="IPR013783">
    <property type="entry name" value="Ig-like_fold"/>
</dbReference>
<reference evidence="3" key="1">
    <citation type="journal article" date="2019" name="Int. J. Syst. Evol. Microbiol.">
        <title>The Global Catalogue of Microorganisms (GCM) 10K type strain sequencing project: providing services to taxonomists for standard genome sequencing and annotation.</title>
        <authorList>
            <consortium name="The Broad Institute Genomics Platform"/>
            <consortium name="The Broad Institute Genome Sequencing Center for Infectious Disease"/>
            <person name="Wu L."/>
            <person name="Ma J."/>
        </authorList>
    </citation>
    <scope>NUCLEOTIDE SEQUENCE [LARGE SCALE GENOMIC DNA]</scope>
    <source>
        <strain evidence="3">JCM 18283</strain>
    </source>
</reference>